<gene>
    <name evidence="2" type="ORF">S01H4_39118</name>
</gene>
<proteinExistence type="predicted"/>
<feature type="transmembrane region" description="Helical" evidence="1">
    <location>
        <begin position="99"/>
        <end position="118"/>
    </location>
</feature>
<dbReference type="EMBL" id="BART01021156">
    <property type="protein sequence ID" value="GAG96823.1"/>
    <property type="molecule type" value="Genomic_DNA"/>
</dbReference>
<feature type="transmembrane region" description="Helical" evidence="1">
    <location>
        <begin position="71"/>
        <end position="92"/>
    </location>
</feature>
<reference evidence="2" key="1">
    <citation type="journal article" date="2014" name="Front. Microbiol.">
        <title>High frequency of phylogenetically diverse reductive dehalogenase-homologous genes in deep subseafloor sedimentary metagenomes.</title>
        <authorList>
            <person name="Kawai M."/>
            <person name="Futagami T."/>
            <person name="Toyoda A."/>
            <person name="Takaki Y."/>
            <person name="Nishi S."/>
            <person name="Hori S."/>
            <person name="Arai W."/>
            <person name="Tsubouchi T."/>
            <person name="Morono Y."/>
            <person name="Uchiyama I."/>
            <person name="Ito T."/>
            <person name="Fujiyama A."/>
            <person name="Inagaki F."/>
            <person name="Takami H."/>
        </authorList>
    </citation>
    <scope>NUCLEOTIDE SEQUENCE</scope>
    <source>
        <strain evidence="2">Expedition CK06-06</strain>
    </source>
</reference>
<dbReference type="PIRSF" id="PIRSF031501">
    <property type="entry name" value="QueT"/>
    <property type="match status" value="1"/>
</dbReference>
<keyword evidence="1" id="KW-0472">Membrane</keyword>
<dbReference type="InterPro" id="IPR010387">
    <property type="entry name" value="QueT"/>
</dbReference>
<dbReference type="PANTHER" id="PTHR40044">
    <property type="entry name" value="INTEGRAL MEMBRANE PROTEIN-RELATED"/>
    <property type="match status" value="1"/>
</dbReference>
<dbReference type="PANTHER" id="PTHR40044:SF1">
    <property type="entry name" value="INTEGRAL MEMBRANE PROTEIN"/>
    <property type="match status" value="1"/>
</dbReference>
<feature type="transmembrane region" description="Helical" evidence="1">
    <location>
        <begin position="45"/>
        <end position="65"/>
    </location>
</feature>
<protein>
    <recommendedName>
        <fullName evidence="3">QueT transporter family protein</fullName>
    </recommendedName>
</protein>
<dbReference type="Pfam" id="PF06177">
    <property type="entry name" value="QueT"/>
    <property type="match status" value="1"/>
</dbReference>
<name>X1CKS9_9ZZZZ</name>
<comment type="caution">
    <text evidence="2">The sequence shown here is derived from an EMBL/GenBank/DDBJ whole genome shotgun (WGS) entry which is preliminary data.</text>
</comment>
<accession>X1CKS9</accession>
<evidence type="ECO:0000256" key="1">
    <source>
        <dbReference type="SAM" id="Phobius"/>
    </source>
</evidence>
<feature type="transmembrane region" description="Helical" evidence="1">
    <location>
        <begin position="12"/>
        <end position="33"/>
    </location>
</feature>
<dbReference type="AlphaFoldDB" id="X1CKS9"/>
<sequence>MKINNKDLSLIAIFAALYTVLVIIFAPISFYTLQFRLAGVIRPGIAKKWTLTIGYALGVIIGNFFSPFAGIYELLFMPIMSFTAGTLGYLLAKKFNNNYFITGAVIATIIPISVSWMLNQLFTIPIVATLPYLFISEQIICFVGSFIFKIIDMRFKWWEK</sequence>
<keyword evidence="1" id="KW-1133">Transmembrane helix</keyword>
<feature type="transmembrane region" description="Helical" evidence="1">
    <location>
        <begin position="130"/>
        <end position="151"/>
    </location>
</feature>
<evidence type="ECO:0008006" key="3">
    <source>
        <dbReference type="Google" id="ProtNLM"/>
    </source>
</evidence>
<evidence type="ECO:0000313" key="2">
    <source>
        <dbReference type="EMBL" id="GAG96823.1"/>
    </source>
</evidence>
<keyword evidence="1" id="KW-0812">Transmembrane</keyword>
<organism evidence="2">
    <name type="scientific">marine sediment metagenome</name>
    <dbReference type="NCBI Taxonomy" id="412755"/>
    <lineage>
        <taxon>unclassified sequences</taxon>
        <taxon>metagenomes</taxon>
        <taxon>ecological metagenomes</taxon>
    </lineage>
</organism>